<evidence type="ECO:0000313" key="12">
    <source>
        <dbReference type="Proteomes" id="UP001439008"/>
    </source>
</evidence>
<evidence type="ECO:0000256" key="7">
    <source>
        <dbReference type="ARBA" id="ARBA00023204"/>
    </source>
</evidence>
<gene>
    <name evidence="11" type="primary">CHAF1B</name>
    <name evidence="11" type="ORF">MHBO_000688</name>
</gene>
<comment type="similarity">
    <text evidence="2">Belongs to the WD repeat HIR1 family.</text>
</comment>
<keyword evidence="4" id="KW-0677">Repeat</keyword>
<dbReference type="InterPro" id="IPR055410">
    <property type="entry name" value="Beta-prop_CAF1B_HIR1"/>
</dbReference>
<evidence type="ECO:0000259" key="10">
    <source>
        <dbReference type="Pfam" id="PF24105"/>
    </source>
</evidence>
<keyword evidence="8" id="KW-0539">Nucleus</keyword>
<evidence type="ECO:0000256" key="5">
    <source>
        <dbReference type="ARBA" id="ARBA00022763"/>
    </source>
</evidence>
<dbReference type="EMBL" id="JBDODL010000123">
    <property type="protein sequence ID" value="MES1918779.1"/>
    <property type="molecule type" value="Genomic_DNA"/>
</dbReference>
<dbReference type="InterPro" id="IPR045145">
    <property type="entry name" value="PTHR15271"/>
</dbReference>
<protein>
    <submittedName>
        <fullName evidence="11">Chromatin assembly factor 1 subunit B</fullName>
    </submittedName>
</protein>
<dbReference type="SMART" id="SM00320">
    <property type="entry name" value="WD40"/>
    <property type="match status" value="4"/>
</dbReference>
<evidence type="ECO:0000256" key="9">
    <source>
        <dbReference type="PROSITE-ProRule" id="PRU00221"/>
    </source>
</evidence>
<dbReference type="InterPro" id="IPR001680">
    <property type="entry name" value="WD40_rpt"/>
</dbReference>
<dbReference type="Pfam" id="PF24105">
    <property type="entry name" value="Beta-prop_CAF1B_HIR1"/>
    <property type="match status" value="1"/>
</dbReference>
<keyword evidence="7" id="KW-0234">DNA repair</keyword>
<name>A0ABV2AH52_9EUKA</name>
<keyword evidence="5" id="KW-0227">DNA damage</keyword>
<evidence type="ECO:0000256" key="2">
    <source>
        <dbReference type="ARBA" id="ARBA00007306"/>
    </source>
</evidence>
<evidence type="ECO:0000256" key="3">
    <source>
        <dbReference type="ARBA" id="ARBA00022574"/>
    </source>
</evidence>
<dbReference type="Gene3D" id="2.130.10.10">
    <property type="entry name" value="YVTN repeat-like/Quinoprotein amine dehydrogenase"/>
    <property type="match status" value="2"/>
</dbReference>
<dbReference type="PROSITE" id="PS50082">
    <property type="entry name" value="WD_REPEATS_2"/>
    <property type="match status" value="2"/>
</dbReference>
<evidence type="ECO:0000256" key="4">
    <source>
        <dbReference type="ARBA" id="ARBA00022737"/>
    </source>
</evidence>
<feature type="repeat" description="WD" evidence="9">
    <location>
        <begin position="12"/>
        <end position="43"/>
    </location>
</feature>
<comment type="caution">
    <text evidence="11">The sequence shown here is derived from an EMBL/GenBank/DDBJ whole genome shotgun (WGS) entry which is preliminary data.</text>
</comment>
<proteinExistence type="inferred from homology"/>
<evidence type="ECO:0000256" key="6">
    <source>
        <dbReference type="ARBA" id="ARBA00022853"/>
    </source>
</evidence>
<evidence type="ECO:0000256" key="8">
    <source>
        <dbReference type="ARBA" id="ARBA00023242"/>
    </source>
</evidence>
<dbReference type="PANTHER" id="PTHR15271:SF4">
    <property type="entry name" value="CHROMATIN ASSEMBLY FACTOR 1 SUBUNIT B"/>
    <property type="match status" value="1"/>
</dbReference>
<feature type="repeat" description="WD" evidence="9">
    <location>
        <begin position="56"/>
        <end position="97"/>
    </location>
</feature>
<feature type="domain" description="CAF1B/HIR1 beta-propeller" evidence="10">
    <location>
        <begin position="4"/>
        <end position="314"/>
    </location>
</feature>
<evidence type="ECO:0000313" key="11">
    <source>
        <dbReference type="EMBL" id="MES1918779.1"/>
    </source>
</evidence>
<dbReference type="InterPro" id="IPR015943">
    <property type="entry name" value="WD40/YVTN_repeat-like_dom_sf"/>
</dbReference>
<keyword evidence="12" id="KW-1185">Reference proteome</keyword>
<organism evidence="11 12">
    <name type="scientific">Bonamia ostreae</name>
    <dbReference type="NCBI Taxonomy" id="126728"/>
    <lineage>
        <taxon>Eukaryota</taxon>
        <taxon>Sar</taxon>
        <taxon>Rhizaria</taxon>
        <taxon>Endomyxa</taxon>
        <taxon>Ascetosporea</taxon>
        <taxon>Haplosporida</taxon>
        <taxon>Bonamia</taxon>
    </lineage>
</organism>
<dbReference type="SUPFAM" id="SSF50978">
    <property type="entry name" value="WD40 repeat-like"/>
    <property type="match status" value="1"/>
</dbReference>
<dbReference type="PANTHER" id="PTHR15271">
    <property type="entry name" value="CHROMATIN ASSEMBLY FACTOR 1 SUBUNIT B"/>
    <property type="match status" value="1"/>
</dbReference>
<comment type="subcellular location">
    <subcellularLocation>
        <location evidence="1">Nucleus</location>
    </subcellularLocation>
</comment>
<evidence type="ECO:0000256" key="1">
    <source>
        <dbReference type="ARBA" id="ARBA00004123"/>
    </source>
</evidence>
<dbReference type="InterPro" id="IPR036322">
    <property type="entry name" value="WD40_repeat_dom_sf"/>
</dbReference>
<keyword evidence="3 9" id="KW-0853">WD repeat</keyword>
<reference evidence="11 12" key="1">
    <citation type="journal article" date="2024" name="BMC Biol.">
        <title>Comparative genomics of Ascetosporea gives new insight into the evolutionary basis for animal parasitism in Rhizaria.</title>
        <authorList>
            <person name="Hiltunen Thoren M."/>
            <person name="Onut-Brannstrom I."/>
            <person name="Alfjorden A."/>
            <person name="Peckova H."/>
            <person name="Swords F."/>
            <person name="Hooper C."/>
            <person name="Holzer A.S."/>
            <person name="Bass D."/>
            <person name="Burki F."/>
        </authorList>
    </citation>
    <scope>NUCLEOTIDE SEQUENCE [LARGE SCALE GENOMIC DNA]</scope>
    <source>
        <strain evidence="11">20-A016</strain>
    </source>
</reference>
<keyword evidence="6" id="KW-0156">Chromatin regulator</keyword>
<accession>A0ABV2AH52</accession>
<dbReference type="PROSITE" id="PS50294">
    <property type="entry name" value="WD_REPEATS_REGION"/>
    <property type="match status" value="2"/>
</dbReference>
<sequence>MADNNLSFLSSLNAHDGGVNIIRFSPDSRYLASAGDDKIVALWHKTDEKWTLHHKLKAHVAEIYSLSWSSNSKFLFSGSLLSELVLWDIDSREPIQRLELRSRFLQGLAVDPLGLFVVALSNDGSLRFFVRKAKRRACEKPKFKKFKVLEKFEGERLFAKEVENGFYRKLEWSPEGEFLATSSGRFDKNDKHSAAIFCRDNLMAPRFLLSGFVSVTNCARWSPVWHVPDQKNERKRTFELSENGQKIESDKRRMLAISSMTEMVLFSCWESACEQISRVERLHYAPITDLAWSKDGRKLMVSSMDGYCSVLDVDFESLGICILGDGDME</sequence>
<dbReference type="Proteomes" id="UP001439008">
    <property type="component" value="Unassembled WGS sequence"/>
</dbReference>